<organism evidence="5 6">
    <name type="scientific">Varroa destructor</name>
    <name type="common">Honeybee mite</name>
    <dbReference type="NCBI Taxonomy" id="109461"/>
    <lineage>
        <taxon>Eukaryota</taxon>
        <taxon>Metazoa</taxon>
        <taxon>Ecdysozoa</taxon>
        <taxon>Arthropoda</taxon>
        <taxon>Chelicerata</taxon>
        <taxon>Arachnida</taxon>
        <taxon>Acari</taxon>
        <taxon>Parasitiformes</taxon>
        <taxon>Mesostigmata</taxon>
        <taxon>Gamasina</taxon>
        <taxon>Dermanyssoidea</taxon>
        <taxon>Varroidae</taxon>
        <taxon>Varroa</taxon>
    </lineage>
</organism>
<dbReference type="EnsemblMetazoa" id="XM_022800327">
    <property type="protein sequence ID" value="XP_022656062"/>
    <property type="gene ID" value="LOC111248268"/>
</dbReference>
<dbReference type="OrthoDB" id="6493838at2759"/>
<evidence type="ECO:0000259" key="3">
    <source>
        <dbReference type="Pfam" id="PF00501"/>
    </source>
</evidence>
<dbReference type="Pfam" id="PF00501">
    <property type="entry name" value="AMP-binding"/>
    <property type="match status" value="1"/>
</dbReference>
<dbReference type="Pfam" id="PF13193">
    <property type="entry name" value="AMP-binding_C"/>
    <property type="match status" value="1"/>
</dbReference>
<comment type="subcellular location">
    <subcellularLocation>
        <location evidence="1">Peroxisome</location>
    </subcellularLocation>
</comment>
<dbReference type="OMA" id="EMRCGSA"/>
<dbReference type="PANTHER" id="PTHR24096">
    <property type="entry name" value="LONG-CHAIN-FATTY-ACID--COA LIGASE"/>
    <property type="match status" value="1"/>
</dbReference>
<dbReference type="InterPro" id="IPR000873">
    <property type="entry name" value="AMP-dep_synth/lig_dom"/>
</dbReference>
<dbReference type="Gene3D" id="3.40.50.12780">
    <property type="entry name" value="N-terminal domain of ligase-like"/>
    <property type="match status" value="1"/>
</dbReference>
<dbReference type="InParanoid" id="A0A7M7K5S2"/>
<accession>A0A7M7K5S2</accession>
<dbReference type="PROSITE" id="PS00455">
    <property type="entry name" value="AMP_BINDING"/>
    <property type="match status" value="1"/>
</dbReference>
<dbReference type="InterPro" id="IPR025110">
    <property type="entry name" value="AMP-bd_C"/>
</dbReference>
<dbReference type="FunCoup" id="A0A7M7K5S2">
    <property type="interactions" value="353"/>
</dbReference>
<feature type="domain" description="AMP-dependent synthetase/ligase" evidence="3">
    <location>
        <begin position="23"/>
        <end position="390"/>
    </location>
</feature>
<evidence type="ECO:0000256" key="1">
    <source>
        <dbReference type="ARBA" id="ARBA00004275"/>
    </source>
</evidence>
<keyword evidence="6" id="KW-1185">Reference proteome</keyword>
<dbReference type="KEGG" id="vde:111248268"/>
<dbReference type="GO" id="GO:0016405">
    <property type="term" value="F:CoA-ligase activity"/>
    <property type="evidence" value="ECO:0007669"/>
    <property type="project" value="TreeGrafter"/>
</dbReference>
<dbReference type="PANTHER" id="PTHR24096:SF422">
    <property type="entry name" value="BCDNA.GH02901"/>
    <property type="match status" value="1"/>
</dbReference>
<sequence length="543" mass="60676">MIVTSRLEDRVIEEVPAHIFYRNRCQLFGNKIAVIEHRTGRTLTFNDVLHEVERLAGAFQELGMSARDRVALHGNNSIDIFLAYLAVHFINATIVACKTTLVVREMVYQCATANVKFIIADDAAYEVTLKSLDQLPEVKTVILANMESPPASHPELMTVTQLLLTSTHPFSPPKDVCPREDEILITFTSGTTGLPKGVLHTHFTHQSQLICSSEEGTQVLRGSGTILQWCPISHVSGSIFFPLAIYIGATSVVANTNQDLENFVNICETYRVTELMVFPVILQRLIEILRQAPGACRSVKHVVVGGSTIFVSWSEALIGLLELQSYRILYGMSECFIVTITEDNKCTTQSVGRPYPNTRMKVIDTKNGSMLNPYEKGELAVKSDFIMKSYDKRPDATSEAITKEGWLLTGDYGYMDKEGKFYICERLKQMIKCLDNQLSPAELEDLLLQNVAVKEAIVIGLPDKKYGEAPTAYIVLNKGHSPSDELKQELLDMVKREFAYYKHLYGGVFFVDELPKTDNGKFARVELRSLVTAGQISIINQTA</sequence>
<name>A0A7M7K5S2_VARDE</name>
<evidence type="ECO:0000313" key="5">
    <source>
        <dbReference type="EnsemblMetazoa" id="XP_022656062"/>
    </source>
</evidence>
<dbReference type="RefSeq" id="XP_022656062.1">
    <property type="nucleotide sequence ID" value="XM_022800327.1"/>
</dbReference>
<proteinExistence type="predicted"/>
<dbReference type="GeneID" id="111248268"/>
<dbReference type="InterPro" id="IPR042099">
    <property type="entry name" value="ANL_N_sf"/>
</dbReference>
<dbReference type="GO" id="GO:0005777">
    <property type="term" value="C:peroxisome"/>
    <property type="evidence" value="ECO:0007669"/>
    <property type="project" value="UniProtKB-SubCell"/>
</dbReference>
<dbReference type="SUPFAM" id="SSF56801">
    <property type="entry name" value="Acetyl-CoA synthetase-like"/>
    <property type="match status" value="1"/>
</dbReference>
<protein>
    <submittedName>
        <fullName evidence="5">Uncharacterized protein</fullName>
    </submittedName>
</protein>
<evidence type="ECO:0000256" key="2">
    <source>
        <dbReference type="ARBA" id="ARBA00023140"/>
    </source>
</evidence>
<dbReference type="InterPro" id="IPR020845">
    <property type="entry name" value="AMP-binding_CS"/>
</dbReference>
<dbReference type="AlphaFoldDB" id="A0A7M7K5S2"/>
<feature type="domain" description="AMP-binding enzyme C-terminal" evidence="4">
    <location>
        <begin position="442"/>
        <end position="521"/>
    </location>
</feature>
<evidence type="ECO:0000313" key="6">
    <source>
        <dbReference type="Proteomes" id="UP000594260"/>
    </source>
</evidence>
<dbReference type="InterPro" id="IPR045851">
    <property type="entry name" value="AMP-bd_C_sf"/>
</dbReference>
<keyword evidence="2" id="KW-0576">Peroxisome</keyword>
<dbReference type="Gene3D" id="3.30.300.30">
    <property type="match status" value="1"/>
</dbReference>
<evidence type="ECO:0000259" key="4">
    <source>
        <dbReference type="Pfam" id="PF13193"/>
    </source>
</evidence>
<dbReference type="Proteomes" id="UP000594260">
    <property type="component" value="Unplaced"/>
</dbReference>
<reference evidence="5" key="1">
    <citation type="submission" date="2021-01" db="UniProtKB">
        <authorList>
            <consortium name="EnsemblMetazoa"/>
        </authorList>
    </citation>
    <scope>IDENTIFICATION</scope>
</reference>